<name>W8KJ29_9GAMM</name>
<feature type="domain" description="Glycosyltransferase 2-like" evidence="1">
    <location>
        <begin position="10"/>
        <end position="142"/>
    </location>
</feature>
<dbReference type="EMBL" id="CP007268">
    <property type="protein sequence ID" value="AHK79784.1"/>
    <property type="molecule type" value="Genomic_DNA"/>
</dbReference>
<accession>W8KJ29</accession>
<evidence type="ECO:0000313" key="3">
    <source>
        <dbReference type="Proteomes" id="UP000019442"/>
    </source>
</evidence>
<dbReference type="CDD" id="cd00761">
    <property type="entry name" value="Glyco_tranf_GTA_type"/>
    <property type="match status" value="1"/>
</dbReference>
<dbReference type="Proteomes" id="UP000019442">
    <property type="component" value="Chromosome"/>
</dbReference>
<dbReference type="HOGENOM" id="CLU_072543_0_0_6"/>
<organism evidence="2 3">
    <name type="scientific">Ectothiorhodospira haloalkaliphila</name>
    <dbReference type="NCBI Taxonomy" id="421628"/>
    <lineage>
        <taxon>Bacteria</taxon>
        <taxon>Pseudomonadati</taxon>
        <taxon>Pseudomonadota</taxon>
        <taxon>Gammaproteobacteria</taxon>
        <taxon>Chromatiales</taxon>
        <taxon>Ectothiorhodospiraceae</taxon>
        <taxon>Ectothiorhodospira</taxon>
    </lineage>
</organism>
<keyword evidence="2" id="KW-0808">Transferase</keyword>
<dbReference type="KEGG" id="hhc:M911_12175"/>
<dbReference type="PANTHER" id="PTHR43685">
    <property type="entry name" value="GLYCOSYLTRANSFERASE"/>
    <property type="match status" value="1"/>
</dbReference>
<dbReference type="GO" id="GO:0016740">
    <property type="term" value="F:transferase activity"/>
    <property type="evidence" value="ECO:0007669"/>
    <property type="project" value="UniProtKB-KW"/>
</dbReference>
<evidence type="ECO:0000313" key="2">
    <source>
        <dbReference type="EMBL" id="AHK79784.1"/>
    </source>
</evidence>
<sequence>MTPRPSQIAIIIPYFQREAGLLRQCVGSILAQPGNIDFHIVVVDDGSPVPAASELEPLQAQAKTQLQVVLQTNAGPGAARNTGLDHVPEGTRFVTFMDSDDQWTGPFLDDAVHALEQGSDLFIGNSTRAGQEATRFEWGADKHLNLKPGDHRVVDVERDIHLFQGDFFDMLVRRSNLIGPTTFAYRFERFPHVRFDPSIYNGQDRLFKLTLGQDLKTVAFSPKVYAFEGEGVNIFDKSQWGSEGSVRLSASYIRLSRTILSSIRLNPAQRAFVEGQLAEARYALVANVLHLLKRRTRVDWSLVVAAFKEDPKSVALLPSHLWHILLKRSQT</sequence>
<protein>
    <submittedName>
        <fullName evidence="2">Glycosyl transferase</fullName>
    </submittedName>
</protein>
<gene>
    <name evidence="2" type="ORF">M911_12175</name>
</gene>
<dbReference type="InterPro" id="IPR029044">
    <property type="entry name" value="Nucleotide-diphossugar_trans"/>
</dbReference>
<keyword evidence="3" id="KW-1185">Reference proteome</keyword>
<proteinExistence type="predicted"/>
<dbReference type="PANTHER" id="PTHR43685:SF2">
    <property type="entry name" value="GLYCOSYLTRANSFERASE 2-LIKE DOMAIN-CONTAINING PROTEIN"/>
    <property type="match status" value="1"/>
</dbReference>
<reference evidence="3" key="2">
    <citation type="submission" date="2014-02" db="EMBL/GenBank/DDBJ databases">
        <title>Draft Genome Sequence of extremely halophilic bacteria Halorhodospira halochloris.</title>
        <authorList>
            <person name="Singh K.S."/>
        </authorList>
    </citation>
    <scope>NUCLEOTIDE SEQUENCE [LARGE SCALE GENOMIC DNA]</scope>
    <source>
        <strain evidence="3">A</strain>
    </source>
</reference>
<dbReference type="Gene3D" id="3.90.550.10">
    <property type="entry name" value="Spore Coat Polysaccharide Biosynthesis Protein SpsA, Chain A"/>
    <property type="match status" value="1"/>
</dbReference>
<dbReference type="PATRIC" id="fig|1354791.3.peg.2891"/>
<evidence type="ECO:0000259" key="1">
    <source>
        <dbReference type="Pfam" id="PF00535"/>
    </source>
</evidence>
<dbReference type="AlphaFoldDB" id="W8KJ29"/>
<dbReference type="InterPro" id="IPR050834">
    <property type="entry name" value="Glycosyltransf_2"/>
</dbReference>
<reference evidence="2 3" key="1">
    <citation type="journal article" date="2014" name="J Genomics">
        <title>Draft Genome Sequence of the Extremely Halophilic Phototrophic Purple Sulfur Bacterium Halorhodospira halochloris.</title>
        <authorList>
            <person name="Singh K.S."/>
            <person name="Kirksey J."/>
            <person name="Hoff W.D."/>
            <person name="Deole R."/>
        </authorList>
    </citation>
    <scope>NUCLEOTIDE SEQUENCE [LARGE SCALE GENOMIC DNA]</scope>
    <source>
        <strain evidence="2 3">A</strain>
    </source>
</reference>
<dbReference type="Pfam" id="PF00535">
    <property type="entry name" value="Glycos_transf_2"/>
    <property type="match status" value="1"/>
</dbReference>
<dbReference type="InterPro" id="IPR001173">
    <property type="entry name" value="Glyco_trans_2-like"/>
</dbReference>
<dbReference type="SUPFAM" id="SSF53448">
    <property type="entry name" value="Nucleotide-diphospho-sugar transferases"/>
    <property type="match status" value="1"/>
</dbReference>
<dbReference type="OrthoDB" id="9801954at2"/>
<dbReference type="RefSeq" id="WP_025282274.1">
    <property type="nucleotide sequence ID" value="NZ_CP007268.1"/>
</dbReference>